<reference evidence="1" key="1">
    <citation type="submission" date="2022-10" db="EMBL/GenBank/DDBJ databases">
        <title>Genome Sequence of Xylaria curta.</title>
        <authorList>
            <person name="Buettner E."/>
        </authorList>
    </citation>
    <scope>NUCLEOTIDE SEQUENCE</scope>
    <source>
        <strain evidence="1">Babe10</strain>
    </source>
</reference>
<organism evidence="1 2">
    <name type="scientific">Xylaria curta</name>
    <dbReference type="NCBI Taxonomy" id="42375"/>
    <lineage>
        <taxon>Eukaryota</taxon>
        <taxon>Fungi</taxon>
        <taxon>Dikarya</taxon>
        <taxon>Ascomycota</taxon>
        <taxon>Pezizomycotina</taxon>
        <taxon>Sordariomycetes</taxon>
        <taxon>Xylariomycetidae</taxon>
        <taxon>Xylariales</taxon>
        <taxon>Xylariaceae</taxon>
        <taxon>Xylaria</taxon>
    </lineage>
</organism>
<evidence type="ECO:0000313" key="1">
    <source>
        <dbReference type="EMBL" id="KAJ2975735.1"/>
    </source>
</evidence>
<protein>
    <submittedName>
        <fullName evidence="1">Uncharacterized protein</fullName>
    </submittedName>
</protein>
<comment type="caution">
    <text evidence="1">The sequence shown here is derived from an EMBL/GenBank/DDBJ whole genome shotgun (WGS) entry which is preliminary data.</text>
</comment>
<accession>A0ACC1N8Y2</accession>
<dbReference type="EMBL" id="JAPDGR010002445">
    <property type="protein sequence ID" value="KAJ2975735.1"/>
    <property type="molecule type" value="Genomic_DNA"/>
</dbReference>
<keyword evidence="2" id="KW-1185">Reference proteome</keyword>
<sequence>MKFFGWSLISSFVLTATGSPIAAPGMMLNGREISTDMLATLKLYSQYSGASYCNSDRAISSIVTCAGNTCPDVTAAGAKITATYKGSKTDIRGFVSTDAKNKVIVVSIRGSHSIRNWITE</sequence>
<dbReference type="Proteomes" id="UP001143856">
    <property type="component" value="Unassembled WGS sequence"/>
</dbReference>
<evidence type="ECO:0000313" key="2">
    <source>
        <dbReference type="Proteomes" id="UP001143856"/>
    </source>
</evidence>
<proteinExistence type="predicted"/>
<gene>
    <name evidence="1" type="ORF">NUW58_g8272</name>
</gene>
<name>A0ACC1N8Y2_9PEZI</name>